<evidence type="ECO:0000313" key="1">
    <source>
        <dbReference type="EMBL" id="ETN98941.1"/>
    </source>
</evidence>
<proteinExistence type="predicted"/>
<keyword evidence="2" id="KW-1185">Reference proteome</keyword>
<gene>
    <name evidence="1" type="ORF">RFI_38548</name>
</gene>
<name>X6LCW5_RETFI</name>
<organism evidence="1 2">
    <name type="scientific">Reticulomyxa filosa</name>
    <dbReference type="NCBI Taxonomy" id="46433"/>
    <lineage>
        <taxon>Eukaryota</taxon>
        <taxon>Sar</taxon>
        <taxon>Rhizaria</taxon>
        <taxon>Retaria</taxon>
        <taxon>Foraminifera</taxon>
        <taxon>Monothalamids</taxon>
        <taxon>Reticulomyxidae</taxon>
        <taxon>Reticulomyxa</taxon>
    </lineage>
</organism>
<reference evidence="1 2" key="1">
    <citation type="journal article" date="2013" name="Curr. Biol.">
        <title>The Genome of the Foraminiferan Reticulomyxa filosa.</title>
        <authorList>
            <person name="Glockner G."/>
            <person name="Hulsmann N."/>
            <person name="Schleicher M."/>
            <person name="Noegel A.A."/>
            <person name="Eichinger L."/>
            <person name="Gallinger C."/>
            <person name="Pawlowski J."/>
            <person name="Sierra R."/>
            <person name="Euteneuer U."/>
            <person name="Pillet L."/>
            <person name="Moustafa A."/>
            <person name="Platzer M."/>
            <person name="Groth M."/>
            <person name="Szafranski K."/>
            <person name="Schliwa M."/>
        </authorList>
    </citation>
    <scope>NUCLEOTIDE SEQUENCE [LARGE SCALE GENOMIC DNA]</scope>
</reference>
<protein>
    <submittedName>
        <fullName evidence="1">Uncharacterized protein</fullName>
    </submittedName>
</protein>
<dbReference type="Proteomes" id="UP000023152">
    <property type="component" value="Unassembled WGS sequence"/>
</dbReference>
<dbReference type="AlphaFoldDB" id="X6LCW5"/>
<dbReference type="EMBL" id="ASPP01045366">
    <property type="protein sequence ID" value="ETN98941.1"/>
    <property type="molecule type" value="Genomic_DNA"/>
</dbReference>
<comment type="caution">
    <text evidence="1">The sequence shown here is derived from an EMBL/GenBank/DDBJ whole genome shotgun (WGS) entry which is preliminary data.</text>
</comment>
<sequence>MFCLYENRPDAGEEYSCTIYLIWQMLSEKKLNIRNKKKERMSQHKLKQKKKQKFFAALKKEKHLRSNIKQETMILKNMCLFRQKEKKTLIFKLKNRIRAILLLNSMFK</sequence>
<evidence type="ECO:0000313" key="2">
    <source>
        <dbReference type="Proteomes" id="UP000023152"/>
    </source>
</evidence>
<accession>X6LCW5</accession>